<dbReference type="EC" id="7.1.1.1" evidence="2"/>
<dbReference type="EMBL" id="AP021875">
    <property type="protein sequence ID" value="BBO75993.1"/>
    <property type="molecule type" value="Genomic_DNA"/>
</dbReference>
<sequence length="666" mass="70883">MNATQYALPLMIDFAVIVVLISGIWQFRAPRGARTGNLTAALALLSAFVLVLYRNGIVDTGVVVLTLMGGGTVGYAVARAVSMIQIPAMVAFQHGVGGVAAFLVSLVELTRNTHTLDRVSEISGLLGLTIGALTFSGSMVASAKLSNRMRQTQQTLPGHHLLLWWSIGALFFIGVSSFYITSGLVWVVYLIQILLSVLFGILFSIRIGGADMPVLISFLNATAGLAASFCGMVIGNQLLIAFGATVAASGSILTHVMCKAMNRNLFRVFFPETVKRVGTVGKNKSIAASPPTHAANHSDPEKINAQEPLTKAVSIIKDARTVIVVPGYGMALAKAQTEVSELANQLIAFGKTVRYAIHPVAGRMPGHMNVLLAEAGVDYEMLVEMEAINPEFQSTDLVLVVGACDVVNPAAIDVEGTPISGMPILITHEAKNVVCCNFDEKPGYSGVENPLYSNGNTILLTGDAKKTVQRLLDALAEKQSGEKAADKTDLQNTSDAVQALAQAKRIVIIPGYGMALAKAQFDVVELGKLLERKGVKVNYAIHPVAGRMPGHMNVLLAEADVDYENLIEMDEANPGFAETDVAMVVGACDVVNPSAIKQEGTPISGMPILMAHQAKKVIVCNLDKKPGYSGVENPLYDNENTIMLLGDAKLTTKKLIEPFQAEGGWT</sequence>
<feature type="transmembrane region" description="Helical" evidence="11">
    <location>
        <begin position="90"/>
        <end position="110"/>
    </location>
</feature>
<feature type="domain" description="NADP transhydrogenase beta-like" evidence="12">
    <location>
        <begin position="480"/>
        <end position="657"/>
    </location>
</feature>
<evidence type="ECO:0000256" key="1">
    <source>
        <dbReference type="ARBA" id="ARBA00004141"/>
    </source>
</evidence>
<keyword evidence="8 11" id="KW-0472">Membrane</keyword>
<dbReference type="Gene3D" id="3.40.50.1220">
    <property type="entry name" value="TPP-binding domain"/>
    <property type="match status" value="2"/>
</dbReference>
<dbReference type="Proteomes" id="UP000427769">
    <property type="component" value="Chromosome"/>
</dbReference>
<evidence type="ECO:0000256" key="10">
    <source>
        <dbReference type="SAM" id="MobiDB-lite"/>
    </source>
</evidence>
<feature type="transmembrane region" description="Helical" evidence="11">
    <location>
        <begin position="186"/>
        <end position="205"/>
    </location>
</feature>
<protein>
    <recommendedName>
        <fullName evidence="2">proton-translocating NAD(P)(+) transhydrogenase</fullName>
        <ecNumber evidence="2">7.1.1.1</ecNumber>
    </recommendedName>
</protein>
<evidence type="ECO:0000256" key="4">
    <source>
        <dbReference type="ARBA" id="ARBA00022857"/>
    </source>
</evidence>
<keyword evidence="7" id="KW-0520">NAD</keyword>
<dbReference type="AlphaFoldDB" id="A0A5K7Z809"/>
<proteinExistence type="predicted"/>
<organism evidence="13 14">
    <name type="scientific">Desulfosarcina widdelii</name>
    <dbReference type="NCBI Taxonomy" id="947919"/>
    <lineage>
        <taxon>Bacteria</taxon>
        <taxon>Pseudomonadati</taxon>
        <taxon>Thermodesulfobacteriota</taxon>
        <taxon>Desulfobacteria</taxon>
        <taxon>Desulfobacterales</taxon>
        <taxon>Desulfosarcinaceae</taxon>
        <taxon>Desulfosarcina</taxon>
    </lineage>
</organism>
<gene>
    <name evidence="13" type="primary">pntB_2</name>
    <name evidence="13" type="ORF">DSCW_34100</name>
</gene>
<evidence type="ECO:0000259" key="12">
    <source>
        <dbReference type="Pfam" id="PF02233"/>
    </source>
</evidence>
<keyword evidence="3 11" id="KW-0812">Transmembrane</keyword>
<dbReference type="PANTHER" id="PTHR44758">
    <property type="entry name" value="NAD(P) TRANSHYDROGENASE SUBUNIT BETA"/>
    <property type="match status" value="1"/>
</dbReference>
<feature type="transmembrane region" description="Helical" evidence="11">
    <location>
        <begin position="6"/>
        <end position="25"/>
    </location>
</feature>
<reference evidence="13 14" key="1">
    <citation type="submission" date="2019-11" db="EMBL/GenBank/DDBJ databases">
        <title>Comparative genomics of hydrocarbon-degrading Desulfosarcina strains.</title>
        <authorList>
            <person name="Watanabe M."/>
            <person name="Kojima H."/>
            <person name="Fukui M."/>
        </authorList>
    </citation>
    <scope>NUCLEOTIDE SEQUENCE [LARGE SCALE GENOMIC DNA]</scope>
    <source>
        <strain evidence="13 14">PP31</strain>
    </source>
</reference>
<feature type="region of interest" description="Disordered" evidence="10">
    <location>
        <begin position="283"/>
        <end position="303"/>
    </location>
</feature>
<accession>A0A5K7Z809</accession>
<dbReference type="GO" id="GO:0008750">
    <property type="term" value="F:proton-translocating NAD(P)+ transhydrogenase activity"/>
    <property type="evidence" value="ECO:0007669"/>
    <property type="project" value="UniProtKB-EC"/>
</dbReference>
<feature type="transmembrane region" description="Helical" evidence="11">
    <location>
        <begin position="122"/>
        <end position="141"/>
    </location>
</feature>
<feature type="transmembrane region" description="Helical" evidence="11">
    <location>
        <begin position="212"/>
        <end position="234"/>
    </location>
</feature>
<dbReference type="InterPro" id="IPR029035">
    <property type="entry name" value="DHS-like_NAD/FAD-binding_dom"/>
</dbReference>
<evidence type="ECO:0000256" key="2">
    <source>
        <dbReference type="ARBA" id="ARBA00012943"/>
    </source>
</evidence>
<keyword evidence="5" id="KW-1278">Translocase</keyword>
<feature type="transmembrane region" description="Helical" evidence="11">
    <location>
        <begin position="60"/>
        <end position="78"/>
    </location>
</feature>
<dbReference type="PANTHER" id="PTHR44758:SF1">
    <property type="entry name" value="NAD(P) TRANSHYDROGENASE SUBUNIT BETA"/>
    <property type="match status" value="1"/>
</dbReference>
<keyword evidence="6 11" id="KW-1133">Transmembrane helix</keyword>
<keyword evidence="4" id="KW-0521">NADP</keyword>
<evidence type="ECO:0000256" key="3">
    <source>
        <dbReference type="ARBA" id="ARBA00022692"/>
    </source>
</evidence>
<dbReference type="Pfam" id="PF02233">
    <property type="entry name" value="PNTB"/>
    <property type="match status" value="2"/>
</dbReference>
<evidence type="ECO:0000256" key="8">
    <source>
        <dbReference type="ARBA" id="ARBA00023136"/>
    </source>
</evidence>
<evidence type="ECO:0000256" key="9">
    <source>
        <dbReference type="ARBA" id="ARBA00048202"/>
    </source>
</evidence>
<dbReference type="RefSeq" id="WP_231715771.1">
    <property type="nucleotide sequence ID" value="NZ_AP021875.1"/>
</dbReference>
<keyword evidence="14" id="KW-1185">Reference proteome</keyword>
<comment type="catalytic activity">
    <reaction evidence="9">
        <text>NAD(+) + NADPH + H(+)(in) = NADH + NADP(+) + H(+)(out)</text>
        <dbReference type="Rhea" id="RHEA:47992"/>
        <dbReference type="ChEBI" id="CHEBI:15378"/>
        <dbReference type="ChEBI" id="CHEBI:57540"/>
        <dbReference type="ChEBI" id="CHEBI:57783"/>
        <dbReference type="ChEBI" id="CHEBI:57945"/>
        <dbReference type="ChEBI" id="CHEBI:58349"/>
        <dbReference type="EC" id="7.1.1.1"/>
    </reaction>
</comment>
<evidence type="ECO:0000256" key="5">
    <source>
        <dbReference type="ARBA" id="ARBA00022967"/>
    </source>
</evidence>
<feature type="transmembrane region" description="Helical" evidence="11">
    <location>
        <begin position="240"/>
        <end position="258"/>
    </location>
</feature>
<feature type="domain" description="NADP transhydrogenase beta-like" evidence="12">
    <location>
        <begin position="13"/>
        <end position="473"/>
    </location>
</feature>
<dbReference type="InterPro" id="IPR034300">
    <property type="entry name" value="PNTB-like"/>
</dbReference>
<name>A0A5K7Z809_9BACT</name>
<comment type="subcellular location">
    <subcellularLocation>
        <location evidence="1">Membrane</location>
        <topology evidence="1">Multi-pass membrane protein</topology>
    </subcellularLocation>
</comment>
<evidence type="ECO:0000256" key="6">
    <source>
        <dbReference type="ARBA" id="ARBA00022989"/>
    </source>
</evidence>
<evidence type="ECO:0000313" key="13">
    <source>
        <dbReference type="EMBL" id="BBO75993.1"/>
    </source>
</evidence>
<evidence type="ECO:0000256" key="7">
    <source>
        <dbReference type="ARBA" id="ARBA00023027"/>
    </source>
</evidence>
<dbReference type="GO" id="GO:0016020">
    <property type="term" value="C:membrane"/>
    <property type="evidence" value="ECO:0007669"/>
    <property type="project" value="UniProtKB-SubCell"/>
</dbReference>
<dbReference type="SUPFAM" id="SSF52467">
    <property type="entry name" value="DHS-like NAD/FAD-binding domain"/>
    <property type="match status" value="2"/>
</dbReference>
<evidence type="ECO:0000313" key="14">
    <source>
        <dbReference type="Proteomes" id="UP000427769"/>
    </source>
</evidence>
<evidence type="ECO:0000256" key="11">
    <source>
        <dbReference type="SAM" id="Phobius"/>
    </source>
</evidence>
<feature type="transmembrane region" description="Helical" evidence="11">
    <location>
        <begin position="37"/>
        <end position="54"/>
    </location>
</feature>
<dbReference type="KEGG" id="dwd:DSCW_34100"/>
<feature type="transmembrane region" description="Helical" evidence="11">
    <location>
        <begin position="161"/>
        <end position="180"/>
    </location>
</feature>